<name>A0ACB8T2Y9_9AGAM</name>
<evidence type="ECO:0000313" key="1">
    <source>
        <dbReference type="EMBL" id="KAI0063118.1"/>
    </source>
</evidence>
<accession>A0ACB8T2Y9</accession>
<dbReference type="EMBL" id="MU277204">
    <property type="protein sequence ID" value="KAI0063118.1"/>
    <property type="molecule type" value="Genomic_DNA"/>
</dbReference>
<evidence type="ECO:0000313" key="2">
    <source>
        <dbReference type="Proteomes" id="UP000814140"/>
    </source>
</evidence>
<comment type="caution">
    <text evidence="1">The sequence shown here is derived from an EMBL/GenBank/DDBJ whole genome shotgun (WGS) entry which is preliminary data.</text>
</comment>
<reference evidence="1" key="2">
    <citation type="journal article" date="2022" name="New Phytol.">
        <title>Evolutionary transition to the ectomycorrhizal habit in the genomes of a hyperdiverse lineage of mushroom-forming fungi.</title>
        <authorList>
            <person name="Looney B."/>
            <person name="Miyauchi S."/>
            <person name="Morin E."/>
            <person name="Drula E."/>
            <person name="Courty P.E."/>
            <person name="Kohler A."/>
            <person name="Kuo A."/>
            <person name="LaButti K."/>
            <person name="Pangilinan J."/>
            <person name="Lipzen A."/>
            <person name="Riley R."/>
            <person name="Andreopoulos W."/>
            <person name="He G."/>
            <person name="Johnson J."/>
            <person name="Nolan M."/>
            <person name="Tritt A."/>
            <person name="Barry K.W."/>
            <person name="Grigoriev I.V."/>
            <person name="Nagy L.G."/>
            <person name="Hibbett D."/>
            <person name="Henrissat B."/>
            <person name="Matheny P.B."/>
            <person name="Labbe J."/>
            <person name="Martin F.M."/>
        </authorList>
    </citation>
    <scope>NUCLEOTIDE SEQUENCE</scope>
    <source>
        <strain evidence="1">HHB10654</strain>
    </source>
</reference>
<protein>
    <submittedName>
        <fullName evidence="1">Fve-domain-containing protein</fullName>
    </submittedName>
</protein>
<sequence length="141" mass="15734">MSAEATPIEATPTEATGELETTTVTVTQNPFDTTALLFTLAVAVNRVDFDYTPQWKGNNPFTHIHSITFDRVLRDKVYQYRVVRGTQNLGIRAPPKVQSDGSQTVNLLDYNGGYGIPATLRIQIFVRDPATGNEYKIAQWK</sequence>
<proteinExistence type="predicted"/>
<organism evidence="1 2">
    <name type="scientific">Artomyces pyxidatus</name>
    <dbReference type="NCBI Taxonomy" id="48021"/>
    <lineage>
        <taxon>Eukaryota</taxon>
        <taxon>Fungi</taxon>
        <taxon>Dikarya</taxon>
        <taxon>Basidiomycota</taxon>
        <taxon>Agaricomycotina</taxon>
        <taxon>Agaricomycetes</taxon>
        <taxon>Russulales</taxon>
        <taxon>Auriscalpiaceae</taxon>
        <taxon>Artomyces</taxon>
    </lineage>
</organism>
<keyword evidence="2" id="KW-1185">Reference proteome</keyword>
<reference evidence="1" key="1">
    <citation type="submission" date="2021-03" db="EMBL/GenBank/DDBJ databases">
        <authorList>
            <consortium name="DOE Joint Genome Institute"/>
            <person name="Ahrendt S."/>
            <person name="Looney B.P."/>
            <person name="Miyauchi S."/>
            <person name="Morin E."/>
            <person name="Drula E."/>
            <person name="Courty P.E."/>
            <person name="Chicoki N."/>
            <person name="Fauchery L."/>
            <person name="Kohler A."/>
            <person name="Kuo A."/>
            <person name="Labutti K."/>
            <person name="Pangilinan J."/>
            <person name="Lipzen A."/>
            <person name="Riley R."/>
            <person name="Andreopoulos W."/>
            <person name="He G."/>
            <person name="Johnson J."/>
            <person name="Barry K.W."/>
            <person name="Grigoriev I.V."/>
            <person name="Nagy L."/>
            <person name="Hibbett D."/>
            <person name="Henrissat B."/>
            <person name="Matheny P.B."/>
            <person name="Labbe J."/>
            <person name="Martin F."/>
        </authorList>
    </citation>
    <scope>NUCLEOTIDE SEQUENCE</scope>
    <source>
        <strain evidence="1">HHB10654</strain>
    </source>
</reference>
<dbReference type="Proteomes" id="UP000814140">
    <property type="component" value="Unassembled WGS sequence"/>
</dbReference>
<gene>
    <name evidence="1" type="ORF">BV25DRAFT_447587</name>
</gene>